<evidence type="ECO:0000313" key="8">
    <source>
        <dbReference type="EMBL" id="KAH7432795.1"/>
    </source>
</evidence>
<evidence type="ECO:0000256" key="5">
    <source>
        <dbReference type="ARBA" id="ARBA00023187"/>
    </source>
</evidence>
<dbReference type="PANTHER" id="PTHR13296:SF0">
    <property type="entry name" value="PRE-MRNA-SPLICING FACTOR SPF27"/>
    <property type="match status" value="1"/>
</dbReference>
<evidence type="ECO:0000256" key="3">
    <source>
        <dbReference type="ARBA" id="ARBA00022664"/>
    </source>
</evidence>
<evidence type="ECO:0000256" key="4">
    <source>
        <dbReference type="ARBA" id="ARBA00022728"/>
    </source>
</evidence>
<keyword evidence="3" id="KW-0507">mRNA processing</keyword>
<dbReference type="GO" id="GO:0000974">
    <property type="term" value="C:Prp19 complex"/>
    <property type="evidence" value="ECO:0007669"/>
    <property type="project" value="TreeGrafter"/>
</dbReference>
<sequence>MGSTGEMLMIEGPEGQPLLDALPYIDLEYSSNKTEVDQLVEAEMRRSSKRPADFLARLPPLPRFDFQNCPMFAREYERVRAGKPGSVIDMSRYGLEPPAPNRRNDANAWKHALHNAQSQLQHQTIRLENLDLMMTYGSDAWKTHNQHLEAFAASLQKMVKEYKEQIEELNKRRNISQQAAGAELIRLAVQWKELCMKNIDIENACAKIEAEILSLKKEAEEKGVSWTEPKPTW</sequence>
<organism evidence="8 9">
    <name type="scientific">Ceratopteris richardii</name>
    <name type="common">Triangle waterfern</name>
    <dbReference type="NCBI Taxonomy" id="49495"/>
    <lineage>
        <taxon>Eukaryota</taxon>
        <taxon>Viridiplantae</taxon>
        <taxon>Streptophyta</taxon>
        <taxon>Embryophyta</taxon>
        <taxon>Tracheophyta</taxon>
        <taxon>Polypodiopsida</taxon>
        <taxon>Polypodiidae</taxon>
        <taxon>Polypodiales</taxon>
        <taxon>Pteridineae</taxon>
        <taxon>Pteridaceae</taxon>
        <taxon>Parkerioideae</taxon>
        <taxon>Ceratopteris</taxon>
    </lineage>
</organism>
<dbReference type="AlphaFoldDB" id="A0A8T2UH18"/>
<evidence type="ECO:0000256" key="2">
    <source>
        <dbReference type="ARBA" id="ARBA00010788"/>
    </source>
</evidence>
<dbReference type="GO" id="GO:0071013">
    <property type="term" value="C:catalytic step 2 spliceosome"/>
    <property type="evidence" value="ECO:0007669"/>
    <property type="project" value="TreeGrafter"/>
</dbReference>
<keyword evidence="6" id="KW-0539">Nucleus</keyword>
<comment type="caution">
    <text evidence="8">The sequence shown here is derived from an EMBL/GenBank/DDBJ whole genome shotgun (WGS) entry which is preliminary data.</text>
</comment>
<proteinExistence type="inferred from homology"/>
<dbReference type="GO" id="GO:0008380">
    <property type="term" value="P:RNA splicing"/>
    <property type="evidence" value="ECO:0007669"/>
    <property type="project" value="UniProtKB-KW"/>
</dbReference>
<keyword evidence="4" id="KW-0747">Spliceosome</keyword>
<evidence type="ECO:0008006" key="10">
    <source>
        <dbReference type="Google" id="ProtNLM"/>
    </source>
</evidence>
<name>A0A8T2UH18_CERRI</name>
<evidence type="ECO:0000256" key="6">
    <source>
        <dbReference type="ARBA" id="ARBA00023242"/>
    </source>
</evidence>
<keyword evidence="9" id="KW-1185">Reference proteome</keyword>
<dbReference type="Pfam" id="PF05700">
    <property type="entry name" value="BCAS2"/>
    <property type="match status" value="1"/>
</dbReference>
<dbReference type="GO" id="GO:0071011">
    <property type="term" value="C:precatalytic spliceosome"/>
    <property type="evidence" value="ECO:0007669"/>
    <property type="project" value="TreeGrafter"/>
</dbReference>
<keyword evidence="7" id="KW-0175">Coiled coil</keyword>
<gene>
    <name evidence="8" type="ORF">KP509_07G040900</name>
</gene>
<dbReference type="OrthoDB" id="205794at2759"/>
<dbReference type="PANTHER" id="PTHR13296">
    <property type="entry name" value="BCAS2 PROTEIN"/>
    <property type="match status" value="1"/>
</dbReference>
<protein>
    <recommendedName>
        <fullName evidence="10">Pre-mRNA-splicing factor SPF27</fullName>
    </recommendedName>
</protein>
<dbReference type="Proteomes" id="UP000825935">
    <property type="component" value="Chromosome 7"/>
</dbReference>
<evidence type="ECO:0000256" key="7">
    <source>
        <dbReference type="SAM" id="Coils"/>
    </source>
</evidence>
<comment type="similarity">
    <text evidence="2">Belongs to the SPF27 family.</text>
</comment>
<dbReference type="EMBL" id="CM035412">
    <property type="protein sequence ID" value="KAH7432795.1"/>
    <property type="molecule type" value="Genomic_DNA"/>
</dbReference>
<keyword evidence="5" id="KW-0508">mRNA splicing</keyword>
<reference evidence="8" key="1">
    <citation type="submission" date="2021-08" db="EMBL/GenBank/DDBJ databases">
        <title>WGS assembly of Ceratopteris richardii.</title>
        <authorList>
            <person name="Marchant D.B."/>
            <person name="Chen G."/>
            <person name="Jenkins J."/>
            <person name="Shu S."/>
            <person name="Leebens-Mack J."/>
            <person name="Grimwood J."/>
            <person name="Schmutz J."/>
            <person name="Soltis P."/>
            <person name="Soltis D."/>
            <person name="Chen Z.-H."/>
        </authorList>
    </citation>
    <scope>NUCLEOTIDE SEQUENCE</scope>
    <source>
        <strain evidence="8">Whitten #5841</strain>
        <tissue evidence="8">Leaf</tissue>
    </source>
</reference>
<evidence type="ECO:0000256" key="1">
    <source>
        <dbReference type="ARBA" id="ARBA00004123"/>
    </source>
</evidence>
<evidence type="ECO:0000313" key="9">
    <source>
        <dbReference type="Proteomes" id="UP000825935"/>
    </source>
</evidence>
<comment type="subcellular location">
    <subcellularLocation>
        <location evidence="1">Nucleus</location>
    </subcellularLocation>
</comment>
<feature type="coiled-coil region" evidence="7">
    <location>
        <begin position="145"/>
        <end position="218"/>
    </location>
</feature>
<dbReference type="InterPro" id="IPR008409">
    <property type="entry name" value="SPF27"/>
</dbReference>
<accession>A0A8T2UH18</accession>
<dbReference type="GO" id="GO:0006397">
    <property type="term" value="P:mRNA processing"/>
    <property type="evidence" value="ECO:0007669"/>
    <property type="project" value="UniProtKB-KW"/>
</dbReference>
<dbReference type="OMA" id="SAWQESI"/>